<sequence length="281" mass="33698">METKNIKVYPTFKKISLLNKIMRKISLKLGIGVSKWYDDWKKELDIVDTIIVFATNRIDHIEYIKKHSPNIRLILWYWNPVEKMINPMTFAKDLCELWSYDKVDCLKYNMQYNNTFFFKEIEIDNNDKEFDLLFLGFDKGRRLSIEELKKQMIIYEVKGYYHIVPDIGNAKNDSPKPMNYSNYLKLVSMSKCILDLMPNENNGMTLRPMEALFFKRKLITNFIAIKDEPFYDSKNIFILGIDDFSRIKQFIDSDYNEIDYKIMKEYEFKNWLSHFFIGGIN</sequence>
<name>A0ABU1S7Y4_9FLAO</name>
<evidence type="ECO:0000313" key="1">
    <source>
        <dbReference type="EMBL" id="MDR6846395.1"/>
    </source>
</evidence>
<gene>
    <name evidence="1" type="ORF">J2W95_003111</name>
</gene>
<proteinExistence type="predicted"/>
<dbReference type="RefSeq" id="WP_310008531.1">
    <property type="nucleotide sequence ID" value="NZ_JAVDTX010000007.1"/>
</dbReference>
<accession>A0ABU1S7Y4</accession>
<comment type="caution">
    <text evidence="1">The sequence shown here is derived from an EMBL/GenBank/DDBJ whole genome shotgun (WGS) entry which is preliminary data.</text>
</comment>
<evidence type="ECO:0000313" key="2">
    <source>
        <dbReference type="Proteomes" id="UP001261871"/>
    </source>
</evidence>
<dbReference type="Proteomes" id="UP001261871">
    <property type="component" value="Unassembled WGS sequence"/>
</dbReference>
<reference evidence="1 2" key="1">
    <citation type="submission" date="2023-07" db="EMBL/GenBank/DDBJ databases">
        <title>Sorghum-associated microbial communities from plants grown in Nebraska, USA.</title>
        <authorList>
            <person name="Schachtman D."/>
        </authorList>
    </citation>
    <scope>NUCLEOTIDE SEQUENCE [LARGE SCALE GENOMIC DNA]</scope>
    <source>
        <strain evidence="1 2">BE124</strain>
    </source>
</reference>
<dbReference type="EMBL" id="JAVDTX010000007">
    <property type="protein sequence ID" value="MDR6846395.1"/>
    <property type="molecule type" value="Genomic_DNA"/>
</dbReference>
<keyword evidence="2" id="KW-1185">Reference proteome</keyword>
<organism evidence="1 2">
    <name type="scientific">Flavobacterium granuli</name>
    <dbReference type="NCBI Taxonomy" id="280093"/>
    <lineage>
        <taxon>Bacteria</taxon>
        <taxon>Pseudomonadati</taxon>
        <taxon>Bacteroidota</taxon>
        <taxon>Flavobacteriia</taxon>
        <taxon>Flavobacteriales</taxon>
        <taxon>Flavobacteriaceae</taxon>
        <taxon>Flavobacterium</taxon>
    </lineage>
</organism>
<protein>
    <submittedName>
        <fullName evidence="1">Uncharacterized protein</fullName>
    </submittedName>
</protein>